<dbReference type="InterPro" id="IPR029063">
    <property type="entry name" value="SAM-dependent_MTases_sf"/>
</dbReference>
<dbReference type="InterPro" id="IPR007848">
    <property type="entry name" value="Small_mtfrase_dom"/>
</dbReference>
<dbReference type="GO" id="GO:0032259">
    <property type="term" value="P:methylation"/>
    <property type="evidence" value="ECO:0007669"/>
    <property type="project" value="UniProtKB-KW"/>
</dbReference>
<dbReference type="OrthoDB" id="27149at2157"/>
<gene>
    <name evidence="6" type="primary">hemK</name>
    <name evidence="6" type="ORF">LC1Nh_0447</name>
</gene>
<dbReference type="SUPFAM" id="SSF53335">
    <property type="entry name" value="S-adenosyl-L-methionine-dependent methyltransferases"/>
    <property type="match status" value="1"/>
</dbReference>
<dbReference type="GO" id="GO:0035657">
    <property type="term" value="C:eRF1 methyltransferase complex"/>
    <property type="evidence" value="ECO:0007669"/>
    <property type="project" value="TreeGrafter"/>
</dbReference>
<organism evidence="6 7">
    <name type="scientific">Candidatus Nanohalobium constans</name>
    <dbReference type="NCBI Taxonomy" id="2565781"/>
    <lineage>
        <taxon>Archaea</taxon>
        <taxon>Candidatus Nanohalarchaeota</taxon>
        <taxon>Candidatus Nanohalobia</taxon>
        <taxon>Candidatus Nanohalobiales</taxon>
        <taxon>Candidatus Nanohalobiaceae</taxon>
        <taxon>Candidatus Nanohalobium</taxon>
    </lineage>
</organism>
<evidence type="ECO:0000256" key="1">
    <source>
        <dbReference type="ARBA" id="ARBA00006149"/>
    </source>
</evidence>
<dbReference type="PANTHER" id="PTHR45875:SF1">
    <property type="entry name" value="METHYLTRANSFERASE N6AMT1"/>
    <property type="match status" value="1"/>
</dbReference>
<comment type="similarity">
    <text evidence="1">Belongs to the eukaryotic/archaeal PrmC-related family.</text>
</comment>
<dbReference type="GeneID" id="42364831"/>
<dbReference type="RefSeq" id="WP_153550087.1">
    <property type="nucleotide sequence ID" value="NZ_CP040089.1"/>
</dbReference>
<dbReference type="GO" id="GO:0102559">
    <property type="term" value="F:peptide chain release factor N(5)-glutamine methyltransferase activity"/>
    <property type="evidence" value="ECO:0007669"/>
    <property type="project" value="UniProtKB-EC"/>
</dbReference>
<evidence type="ECO:0000313" key="6">
    <source>
        <dbReference type="EMBL" id="QGA80348.1"/>
    </source>
</evidence>
<dbReference type="NCBIfam" id="TIGR00537">
    <property type="entry name" value="hemK_rel_arch"/>
    <property type="match status" value="1"/>
</dbReference>
<evidence type="ECO:0000259" key="5">
    <source>
        <dbReference type="Pfam" id="PF05175"/>
    </source>
</evidence>
<reference evidence="7" key="1">
    <citation type="submission" date="2019-05" db="EMBL/GenBank/DDBJ databases">
        <title>Candidatus Nanohalobium constans, a novel model system to study the DPANN nano-sized archaea: genomic and physiological characterization of a nanoarchaeon co-cultured with its chitinotrophic host.</title>
        <authorList>
            <person name="La Cono V."/>
            <person name="Arcadi E."/>
            <person name="Crisafi F."/>
            <person name="Denaro R."/>
            <person name="La Spada G."/>
            <person name="Messina E."/>
            <person name="Smedile F."/>
            <person name="Toshchakov S.V."/>
            <person name="Shevchenko M.A."/>
            <person name="Golyshin P.N."/>
            <person name="Golyshina O.V."/>
            <person name="Ferrer M."/>
            <person name="Rohde M."/>
            <person name="Mushegian A."/>
            <person name="Sorokin D.Y."/>
            <person name="Giuliano L."/>
            <person name="Yakimov M.M."/>
        </authorList>
    </citation>
    <scope>NUCLEOTIDE SEQUENCE [LARGE SCALE GENOMIC DNA]</scope>
    <source>
        <strain evidence="7">LC1Nh</strain>
    </source>
</reference>
<evidence type="ECO:0000256" key="2">
    <source>
        <dbReference type="ARBA" id="ARBA00022603"/>
    </source>
</evidence>
<keyword evidence="4" id="KW-0949">S-adenosyl-L-methionine</keyword>
<protein>
    <submittedName>
        <fullName evidence="6">Release factor glutamine methyltransferase</fullName>
        <ecNumber evidence="6">2.1.1.297</ecNumber>
    </submittedName>
</protein>
<dbReference type="InterPro" id="IPR002052">
    <property type="entry name" value="DNA_methylase_N6_adenine_CS"/>
</dbReference>
<dbReference type="Proteomes" id="UP000377803">
    <property type="component" value="Chromosome"/>
</dbReference>
<dbReference type="PROSITE" id="PS00092">
    <property type="entry name" value="N6_MTASE"/>
    <property type="match status" value="1"/>
</dbReference>
<dbReference type="EMBL" id="CP040089">
    <property type="protein sequence ID" value="QGA80348.1"/>
    <property type="molecule type" value="Genomic_DNA"/>
</dbReference>
<proteinExistence type="inferred from homology"/>
<evidence type="ECO:0000256" key="4">
    <source>
        <dbReference type="ARBA" id="ARBA00022691"/>
    </source>
</evidence>
<dbReference type="Gene3D" id="3.40.50.150">
    <property type="entry name" value="Vaccinia Virus protein VP39"/>
    <property type="match status" value="1"/>
</dbReference>
<name>A0A5Q0UFI3_9ARCH</name>
<dbReference type="EC" id="2.1.1.297" evidence="6"/>
<dbReference type="InterPro" id="IPR004557">
    <property type="entry name" value="PrmC-related"/>
</dbReference>
<keyword evidence="3 6" id="KW-0808">Transferase</keyword>
<sequence length="174" mass="20028">MSVYPVREDTLLVKRNLEEQDLEDKDFLEIGVGNGENTVLAAEKRAKATGVDINPEAIKHTQERIKENDLEAELFLSNLFEQVEGKFDFIIFNPPYLKGEEGIGDEEMWRGGETGLEAAERFLKKVPAYLTDGGKAWIILSSQTEYEKLVEKFNLEQVESEKIWFETLFLMKFE</sequence>
<dbReference type="CDD" id="cd02440">
    <property type="entry name" value="AdoMet_MTases"/>
    <property type="match status" value="1"/>
</dbReference>
<dbReference type="AlphaFoldDB" id="A0A5Q0UFI3"/>
<dbReference type="Pfam" id="PF05175">
    <property type="entry name" value="MTS"/>
    <property type="match status" value="1"/>
</dbReference>
<dbReference type="GO" id="GO:0003676">
    <property type="term" value="F:nucleic acid binding"/>
    <property type="evidence" value="ECO:0007669"/>
    <property type="project" value="InterPro"/>
</dbReference>
<dbReference type="PANTHER" id="PTHR45875">
    <property type="entry name" value="METHYLTRANSFERASE N6AMT1"/>
    <property type="match status" value="1"/>
</dbReference>
<keyword evidence="2 6" id="KW-0489">Methyltransferase</keyword>
<feature type="domain" description="Methyltransferase small" evidence="5">
    <location>
        <begin position="15"/>
        <end position="153"/>
    </location>
</feature>
<dbReference type="KEGG" id="ncon:LC1Nh_0447"/>
<keyword evidence="7" id="KW-1185">Reference proteome</keyword>
<evidence type="ECO:0000256" key="3">
    <source>
        <dbReference type="ARBA" id="ARBA00022679"/>
    </source>
</evidence>
<accession>A0A5Q0UFI3</accession>
<evidence type="ECO:0000313" key="7">
    <source>
        <dbReference type="Proteomes" id="UP000377803"/>
    </source>
</evidence>
<dbReference type="InterPro" id="IPR052190">
    <property type="entry name" value="Euk-Arch_PrmC-MTase"/>
</dbReference>